<feature type="domain" description="DUF218" evidence="2">
    <location>
        <begin position="85"/>
        <end position="227"/>
    </location>
</feature>
<accession>A0A6S6TJU0</accession>
<evidence type="ECO:0000256" key="1">
    <source>
        <dbReference type="SAM" id="Phobius"/>
    </source>
</evidence>
<dbReference type="PANTHER" id="PTHR30336">
    <property type="entry name" value="INNER MEMBRANE PROTEIN, PROBABLE PERMEASE"/>
    <property type="match status" value="1"/>
</dbReference>
<dbReference type="CDD" id="cd06259">
    <property type="entry name" value="YdcF-like"/>
    <property type="match status" value="1"/>
</dbReference>
<organism evidence="3">
    <name type="scientific">uncultured Sulfurovum sp</name>
    <dbReference type="NCBI Taxonomy" id="269237"/>
    <lineage>
        <taxon>Bacteria</taxon>
        <taxon>Pseudomonadati</taxon>
        <taxon>Campylobacterota</taxon>
        <taxon>Epsilonproteobacteria</taxon>
        <taxon>Campylobacterales</taxon>
        <taxon>Sulfurovaceae</taxon>
        <taxon>Sulfurovum</taxon>
        <taxon>environmental samples</taxon>
    </lineage>
</organism>
<sequence length="237" mass="27389">MNVDLSFMLKKMLTVLLMPWSIGIILSLLALFFLYKNNNKKAKSYLLYSILWVSLISWAPFSSLLIKPLEQTYERLENIPDNINYILLLGGDRDKRTWEALRLYHKILNVKIITSGYALHDKVSEAEKTAIKLLESGIPKERILMQTMAKTTFEEAKHMQKRVGSEAFILITSAYHMPRSMKLFQKAGLNPIPAPTDFTQHQESGILTTLQSRQLNNTEHAWHEYLGMLMYKLQGKI</sequence>
<feature type="transmembrane region" description="Helical" evidence="1">
    <location>
        <begin position="46"/>
        <end position="66"/>
    </location>
</feature>
<evidence type="ECO:0000259" key="2">
    <source>
        <dbReference type="Pfam" id="PF02698"/>
    </source>
</evidence>
<name>A0A6S6TJU0_9BACT</name>
<dbReference type="GO" id="GO:0000270">
    <property type="term" value="P:peptidoglycan metabolic process"/>
    <property type="evidence" value="ECO:0007669"/>
    <property type="project" value="TreeGrafter"/>
</dbReference>
<dbReference type="AlphaFoldDB" id="A0A6S6TJU0"/>
<keyword evidence="1" id="KW-1133">Transmembrane helix</keyword>
<proteinExistence type="predicted"/>
<dbReference type="Pfam" id="PF02698">
    <property type="entry name" value="DUF218"/>
    <property type="match status" value="1"/>
</dbReference>
<protein>
    <submittedName>
        <fullName evidence="3">Membrane Protein Functionally coupled to the MukBEF Chromosome Partitioning Mechanism</fullName>
    </submittedName>
</protein>
<dbReference type="EMBL" id="CACVAU010000069">
    <property type="protein sequence ID" value="CAA6823231.1"/>
    <property type="molecule type" value="Genomic_DNA"/>
</dbReference>
<dbReference type="InterPro" id="IPR014729">
    <property type="entry name" value="Rossmann-like_a/b/a_fold"/>
</dbReference>
<dbReference type="Gene3D" id="3.40.50.620">
    <property type="entry name" value="HUPs"/>
    <property type="match status" value="1"/>
</dbReference>
<dbReference type="InterPro" id="IPR003848">
    <property type="entry name" value="DUF218"/>
</dbReference>
<gene>
    <name evidence="3" type="ORF">HELGO_WM6078</name>
</gene>
<dbReference type="PANTHER" id="PTHR30336:SF4">
    <property type="entry name" value="ENVELOPE BIOGENESIS FACTOR ELYC"/>
    <property type="match status" value="1"/>
</dbReference>
<keyword evidence="1" id="KW-0812">Transmembrane</keyword>
<feature type="transmembrane region" description="Helical" evidence="1">
    <location>
        <begin position="12"/>
        <end position="34"/>
    </location>
</feature>
<reference evidence="3" key="1">
    <citation type="submission" date="2020-01" db="EMBL/GenBank/DDBJ databases">
        <authorList>
            <person name="Meier V. D."/>
            <person name="Meier V D."/>
        </authorList>
    </citation>
    <scope>NUCLEOTIDE SEQUENCE</scope>
    <source>
        <strain evidence="3">HLG_WM_MAG_05</strain>
    </source>
</reference>
<dbReference type="InterPro" id="IPR051599">
    <property type="entry name" value="Cell_Envelope_Assoc"/>
</dbReference>
<keyword evidence="1" id="KW-0472">Membrane</keyword>
<evidence type="ECO:0000313" key="3">
    <source>
        <dbReference type="EMBL" id="CAA6823231.1"/>
    </source>
</evidence>
<dbReference type="GO" id="GO:0005886">
    <property type="term" value="C:plasma membrane"/>
    <property type="evidence" value="ECO:0007669"/>
    <property type="project" value="TreeGrafter"/>
</dbReference>
<dbReference type="GO" id="GO:0043164">
    <property type="term" value="P:Gram-negative-bacterium-type cell wall biogenesis"/>
    <property type="evidence" value="ECO:0007669"/>
    <property type="project" value="TreeGrafter"/>
</dbReference>